<keyword evidence="2" id="KW-0808">Transferase</keyword>
<dbReference type="Gene3D" id="3.40.640.10">
    <property type="entry name" value="Type I PLP-dependent aspartate aminotransferase-like (Major domain)"/>
    <property type="match status" value="1"/>
</dbReference>
<sequence length="216" mass="24251">MSVLVCTPTLNNPTVEMMPDSRRRAIAPIAERYGVYVIEDDVYGALPAKTQTPIASLIPELAFYCTSMTKSVLSGLRTGFMTVPRRLALRAESVLRVSSWMATSPIAEVTARWIMDGTAQRLVQIQRERFAARQGVVREVLGKYVLGSHPNALSAWLRVPDEWEAEHITHELRNRNIAVTSPIRSSCAARCGPMRYGFAWAPRSAKRRSHRDRDDP</sequence>
<proteinExistence type="predicted"/>
<dbReference type="PANTHER" id="PTHR46577">
    <property type="entry name" value="HTH-TYPE TRANSCRIPTIONAL REGULATORY PROTEIN GABR"/>
    <property type="match status" value="1"/>
</dbReference>
<reference evidence="2 3" key="2">
    <citation type="submission" date="2011-10" db="EMBL/GenBank/DDBJ databases">
        <title>Draft genome sequence of Candidatus Burkholderia kirkii.</title>
        <authorList>
            <person name="Carlier A.L."/>
            <person name="Eberl L."/>
        </authorList>
    </citation>
    <scope>NUCLEOTIDE SEQUENCE [LARGE SCALE GENOMIC DNA]</scope>
    <source>
        <strain evidence="2 3">UZHbot1</strain>
    </source>
</reference>
<dbReference type="GO" id="GO:0030170">
    <property type="term" value="F:pyridoxal phosphate binding"/>
    <property type="evidence" value="ECO:0007669"/>
    <property type="project" value="InterPro"/>
</dbReference>
<keyword evidence="2" id="KW-0032">Aminotransferase</keyword>
<dbReference type="EMBL" id="CAFE01000102">
    <property type="protein sequence ID" value="CCD37468.1"/>
    <property type="molecule type" value="Genomic_DNA"/>
</dbReference>
<dbReference type="AlphaFoldDB" id="G4M8I9"/>
<dbReference type="GO" id="GO:0008483">
    <property type="term" value="F:transaminase activity"/>
    <property type="evidence" value="ECO:0007669"/>
    <property type="project" value="UniProtKB-KW"/>
</dbReference>
<dbReference type="SUPFAM" id="SSF53383">
    <property type="entry name" value="PLP-dependent transferases"/>
    <property type="match status" value="1"/>
</dbReference>
<evidence type="ECO:0000313" key="3">
    <source>
        <dbReference type="Proteomes" id="UP000003511"/>
    </source>
</evidence>
<dbReference type="Proteomes" id="UP000003511">
    <property type="component" value="Unassembled WGS sequence"/>
</dbReference>
<evidence type="ECO:0000313" key="2">
    <source>
        <dbReference type="EMBL" id="CCD37468.1"/>
    </source>
</evidence>
<keyword evidence="3" id="KW-1185">Reference proteome</keyword>
<dbReference type="BioCyc" id="CBUR1055526:G10QW-2122-MONOMER"/>
<dbReference type="InterPro" id="IPR015424">
    <property type="entry name" value="PyrdxlP-dep_Trfase"/>
</dbReference>
<dbReference type="HOGENOM" id="CLU_1275754_0_0_4"/>
<accession>G4M8I9</accession>
<name>G4M8I9_9BURK</name>
<feature type="domain" description="Aminotransferase class I/classII large" evidence="1">
    <location>
        <begin position="4"/>
        <end position="182"/>
    </location>
</feature>
<organism evidence="2 3">
    <name type="scientific">Candidatus Paraburkholderia kirkii UZHbot1</name>
    <dbReference type="NCBI Taxonomy" id="1055526"/>
    <lineage>
        <taxon>Bacteria</taxon>
        <taxon>Pseudomonadati</taxon>
        <taxon>Pseudomonadota</taxon>
        <taxon>Betaproteobacteria</taxon>
        <taxon>Burkholderiales</taxon>
        <taxon>Burkholderiaceae</taxon>
        <taxon>Paraburkholderia</taxon>
    </lineage>
</organism>
<evidence type="ECO:0000259" key="1">
    <source>
        <dbReference type="Pfam" id="PF00155"/>
    </source>
</evidence>
<gene>
    <name evidence="2" type="ORF">BKIR_c186_1353</name>
</gene>
<reference evidence="2 3" key="1">
    <citation type="submission" date="2011-09" db="EMBL/GenBank/DDBJ databases">
        <authorList>
            <person name="Carlier A."/>
        </authorList>
    </citation>
    <scope>NUCLEOTIDE SEQUENCE [LARGE SCALE GENOMIC DNA]</scope>
    <source>
        <strain evidence="2 3">UZHbot1</strain>
    </source>
</reference>
<dbReference type="InterPro" id="IPR004839">
    <property type="entry name" value="Aminotransferase_I/II_large"/>
</dbReference>
<dbReference type="Pfam" id="PF00155">
    <property type="entry name" value="Aminotran_1_2"/>
    <property type="match status" value="1"/>
</dbReference>
<dbReference type="CDD" id="cd00609">
    <property type="entry name" value="AAT_like"/>
    <property type="match status" value="1"/>
</dbReference>
<dbReference type="PANTHER" id="PTHR46577:SF1">
    <property type="entry name" value="HTH-TYPE TRANSCRIPTIONAL REGULATORY PROTEIN GABR"/>
    <property type="match status" value="1"/>
</dbReference>
<protein>
    <submittedName>
        <fullName evidence="2">Transcriptional regulator GabR of GABA utilization (GntR family with aminotransferase-like domain)</fullName>
    </submittedName>
</protein>
<comment type="caution">
    <text evidence="2">The sequence shown here is derived from an EMBL/GenBank/DDBJ whole genome shotgun (WGS) entry which is preliminary data.</text>
</comment>
<dbReference type="InterPro" id="IPR015421">
    <property type="entry name" value="PyrdxlP-dep_Trfase_major"/>
</dbReference>
<dbReference type="STRING" id="1055526.BKIR_c186_1353"/>
<dbReference type="InterPro" id="IPR051446">
    <property type="entry name" value="HTH_trans_reg/aminotransferase"/>
</dbReference>